<dbReference type="Proteomes" id="UP000049455">
    <property type="component" value="Unassembled WGS sequence"/>
</dbReference>
<name>A0A0M7BAQ6_9RHOB</name>
<dbReference type="GO" id="GO:0005829">
    <property type="term" value="C:cytosol"/>
    <property type="evidence" value="ECO:0007669"/>
    <property type="project" value="TreeGrafter"/>
</dbReference>
<reference evidence="2 3" key="1">
    <citation type="submission" date="2015-09" db="EMBL/GenBank/DDBJ databases">
        <authorList>
            <person name="Jackson K.R."/>
            <person name="Lunt B.L."/>
            <person name="Fisher J.N.B."/>
            <person name="Gardner A.V."/>
            <person name="Bailey M.E."/>
            <person name="Deus L.M."/>
            <person name="Earl A.S."/>
            <person name="Gibby P.D."/>
            <person name="Hartmann K.A."/>
            <person name="Liu J.E."/>
            <person name="Manci A.M."/>
            <person name="Nielsen D.A."/>
            <person name="Solomon M.B."/>
            <person name="Breakwell D.P."/>
            <person name="Burnett S.H."/>
            <person name="Grose J.H."/>
        </authorList>
    </citation>
    <scope>NUCLEOTIDE SEQUENCE [LARGE SCALE GENOMIC DNA]</scope>
    <source>
        <strain evidence="2 3">CECT 7799</strain>
    </source>
</reference>
<dbReference type="GO" id="GO:0006935">
    <property type="term" value="P:chemotaxis"/>
    <property type="evidence" value="ECO:0007669"/>
    <property type="project" value="InterPro"/>
</dbReference>
<evidence type="ECO:0000313" key="2">
    <source>
        <dbReference type="EMBL" id="CUH39820.1"/>
    </source>
</evidence>
<keyword evidence="3" id="KW-1185">Reference proteome</keyword>
<dbReference type="PROSITE" id="PS50851">
    <property type="entry name" value="CHEW"/>
    <property type="match status" value="1"/>
</dbReference>
<dbReference type="Gene3D" id="2.30.30.40">
    <property type="entry name" value="SH3 Domains"/>
    <property type="match status" value="1"/>
</dbReference>
<protein>
    <submittedName>
        <fullName evidence="2">Coupling protein CheW</fullName>
    </submittedName>
</protein>
<dbReference type="AlphaFoldDB" id="A0A0M7BAQ6"/>
<dbReference type="InterPro" id="IPR036061">
    <property type="entry name" value="CheW-like_dom_sf"/>
</dbReference>
<proteinExistence type="predicted"/>
<dbReference type="GO" id="GO:0007165">
    <property type="term" value="P:signal transduction"/>
    <property type="evidence" value="ECO:0007669"/>
    <property type="project" value="InterPro"/>
</dbReference>
<gene>
    <name evidence="2" type="primary">cheW_1</name>
    <name evidence="2" type="ORF">JSE7799_02548</name>
</gene>
<dbReference type="SUPFAM" id="SSF50341">
    <property type="entry name" value="CheW-like"/>
    <property type="match status" value="1"/>
</dbReference>
<sequence>MTNNTGSLGAVDAAMALTFSLDGETFAVPVQHVREIIDPLPITDVPNADQVAPGLVNVRGAIAPFIDLRHRLGMRPAVLRETSRILVLELTLEGEMTTVAMLADDVDDITETTSADLETVPDLGVRWPTEFIKGVAKKDGALVILLDVQTAFAPKPSH</sequence>
<dbReference type="RefSeq" id="WP_055663967.1">
    <property type="nucleotide sequence ID" value="NZ_CYPR01000165.1"/>
</dbReference>
<dbReference type="InterPro" id="IPR002545">
    <property type="entry name" value="CheW-lke_dom"/>
</dbReference>
<feature type="domain" description="CheW-like" evidence="1">
    <location>
        <begin position="13"/>
        <end position="157"/>
    </location>
</feature>
<accession>A0A0M7BAQ6</accession>
<dbReference type="PANTHER" id="PTHR22617:SF23">
    <property type="entry name" value="CHEMOTAXIS PROTEIN CHEW"/>
    <property type="match status" value="1"/>
</dbReference>
<dbReference type="Pfam" id="PF01584">
    <property type="entry name" value="CheW"/>
    <property type="match status" value="1"/>
</dbReference>
<dbReference type="EMBL" id="CYPR01000165">
    <property type="protein sequence ID" value="CUH39820.1"/>
    <property type="molecule type" value="Genomic_DNA"/>
</dbReference>
<dbReference type="SMART" id="SM00260">
    <property type="entry name" value="CheW"/>
    <property type="match status" value="1"/>
</dbReference>
<dbReference type="PANTHER" id="PTHR22617">
    <property type="entry name" value="CHEMOTAXIS SENSOR HISTIDINE KINASE-RELATED"/>
    <property type="match status" value="1"/>
</dbReference>
<dbReference type="Gene3D" id="2.40.50.180">
    <property type="entry name" value="CheA-289, Domain 4"/>
    <property type="match status" value="1"/>
</dbReference>
<evidence type="ECO:0000259" key="1">
    <source>
        <dbReference type="PROSITE" id="PS50851"/>
    </source>
</evidence>
<dbReference type="InterPro" id="IPR039315">
    <property type="entry name" value="CheW"/>
</dbReference>
<dbReference type="OrthoDB" id="3291462at2"/>
<evidence type="ECO:0000313" key="3">
    <source>
        <dbReference type="Proteomes" id="UP000049455"/>
    </source>
</evidence>
<organism evidence="2 3">
    <name type="scientific">Jannaschia seosinensis</name>
    <dbReference type="NCBI Taxonomy" id="313367"/>
    <lineage>
        <taxon>Bacteria</taxon>
        <taxon>Pseudomonadati</taxon>
        <taxon>Pseudomonadota</taxon>
        <taxon>Alphaproteobacteria</taxon>
        <taxon>Rhodobacterales</taxon>
        <taxon>Roseobacteraceae</taxon>
        <taxon>Jannaschia</taxon>
    </lineage>
</organism>
<dbReference type="STRING" id="313367.JSE7799_02548"/>